<evidence type="ECO:0000256" key="2">
    <source>
        <dbReference type="ARBA" id="ARBA00022741"/>
    </source>
</evidence>
<dbReference type="Proteomes" id="UP000555407">
    <property type="component" value="Unassembled WGS sequence"/>
</dbReference>
<dbReference type="RefSeq" id="WP_167215796.1">
    <property type="nucleotide sequence ID" value="NZ_JAASRO010000001.1"/>
</dbReference>
<dbReference type="InterPro" id="IPR050166">
    <property type="entry name" value="ABC_transporter_ATP-bind"/>
</dbReference>
<keyword evidence="1" id="KW-0813">Transport</keyword>
<dbReference type="PANTHER" id="PTHR42788:SF13">
    <property type="entry name" value="ALIPHATIC SULFONATES IMPORT ATP-BINDING PROTEIN SSUB"/>
    <property type="match status" value="1"/>
</dbReference>
<dbReference type="EC" id="3.6.3.-" evidence="5"/>
<evidence type="ECO:0000256" key="1">
    <source>
        <dbReference type="ARBA" id="ARBA00022448"/>
    </source>
</evidence>
<dbReference type="SMART" id="SM00382">
    <property type="entry name" value="AAA"/>
    <property type="match status" value="1"/>
</dbReference>
<dbReference type="PROSITE" id="PS50893">
    <property type="entry name" value="ABC_TRANSPORTER_2"/>
    <property type="match status" value="1"/>
</dbReference>
<dbReference type="GO" id="GO:0016887">
    <property type="term" value="F:ATP hydrolysis activity"/>
    <property type="evidence" value="ECO:0007669"/>
    <property type="project" value="InterPro"/>
</dbReference>
<evidence type="ECO:0000313" key="6">
    <source>
        <dbReference type="Proteomes" id="UP000555407"/>
    </source>
</evidence>
<keyword evidence="3 5" id="KW-0067">ATP-binding</keyword>
<name>A0A7X5VHK6_9ACTN</name>
<keyword evidence="2" id="KW-0547">Nucleotide-binding</keyword>
<dbReference type="InterPro" id="IPR027417">
    <property type="entry name" value="P-loop_NTPase"/>
</dbReference>
<reference evidence="5 6" key="1">
    <citation type="submission" date="2020-03" db="EMBL/GenBank/DDBJ databases">
        <title>Sequencing the genomes of 1000 actinobacteria strains.</title>
        <authorList>
            <person name="Klenk H.-P."/>
        </authorList>
    </citation>
    <scope>NUCLEOTIDE SEQUENCE [LARGE SCALE GENOMIC DNA]</scope>
    <source>
        <strain evidence="5 6">DSM 45490</strain>
    </source>
</reference>
<dbReference type="Gene3D" id="3.40.50.300">
    <property type="entry name" value="P-loop containing nucleotide triphosphate hydrolases"/>
    <property type="match status" value="1"/>
</dbReference>
<protein>
    <submittedName>
        <fullName evidence="5">Sulfonate transport system ATP-binding protein</fullName>
        <ecNumber evidence="5">3.6.3.-</ecNumber>
    </submittedName>
</protein>
<keyword evidence="5" id="KW-0378">Hydrolase</keyword>
<dbReference type="PANTHER" id="PTHR42788">
    <property type="entry name" value="TAURINE IMPORT ATP-BINDING PROTEIN-RELATED"/>
    <property type="match status" value="1"/>
</dbReference>
<dbReference type="InterPro" id="IPR003593">
    <property type="entry name" value="AAA+_ATPase"/>
</dbReference>
<dbReference type="SUPFAM" id="SSF52540">
    <property type="entry name" value="P-loop containing nucleoside triphosphate hydrolases"/>
    <property type="match status" value="1"/>
</dbReference>
<evidence type="ECO:0000259" key="4">
    <source>
        <dbReference type="PROSITE" id="PS50893"/>
    </source>
</evidence>
<dbReference type="EMBL" id="JAASRO010000001">
    <property type="protein sequence ID" value="NIK61345.1"/>
    <property type="molecule type" value="Genomic_DNA"/>
</dbReference>
<comment type="caution">
    <text evidence="5">The sequence shown here is derived from an EMBL/GenBank/DDBJ whole genome shotgun (WGS) entry which is preliminary data.</text>
</comment>
<dbReference type="GO" id="GO:0005524">
    <property type="term" value="F:ATP binding"/>
    <property type="evidence" value="ECO:0007669"/>
    <property type="project" value="UniProtKB-KW"/>
</dbReference>
<organism evidence="5 6">
    <name type="scientific">Kribbella shirazensis</name>
    <dbReference type="NCBI Taxonomy" id="1105143"/>
    <lineage>
        <taxon>Bacteria</taxon>
        <taxon>Bacillati</taxon>
        <taxon>Actinomycetota</taxon>
        <taxon>Actinomycetes</taxon>
        <taxon>Propionibacteriales</taxon>
        <taxon>Kribbellaceae</taxon>
        <taxon>Kribbella</taxon>
    </lineage>
</organism>
<keyword evidence="6" id="KW-1185">Reference proteome</keyword>
<feature type="domain" description="ABC transporter" evidence="4">
    <location>
        <begin position="12"/>
        <end position="226"/>
    </location>
</feature>
<gene>
    <name evidence="5" type="ORF">BJY22_007062</name>
</gene>
<evidence type="ECO:0000256" key="3">
    <source>
        <dbReference type="ARBA" id="ARBA00022840"/>
    </source>
</evidence>
<dbReference type="InterPro" id="IPR003439">
    <property type="entry name" value="ABC_transporter-like_ATP-bd"/>
</dbReference>
<accession>A0A7X5VHK6</accession>
<sequence>MNSLRHRSAPMVTAIGIQRSYGARSVLSGIDLSVERGEFVVVIGHSGAGKTTLLRILAGLDDEFHGEVAVSPRLSLMFQDARLLPWQRVAANVALGLRGRAAKAAAARALTEVGLAARGRAWPRELSGGEVQRVALARALARGPEVLLLDEPFGALDALTRSHMQALLSNVVERHRTTTLLVTHDLDEALGLADRILTMDGGMITADVAVPLPRPRDRGTAEFAAFRGRLLAGLGVAEGLAQKGVR</sequence>
<proteinExistence type="predicted"/>
<evidence type="ECO:0000313" key="5">
    <source>
        <dbReference type="EMBL" id="NIK61345.1"/>
    </source>
</evidence>
<dbReference type="Pfam" id="PF00005">
    <property type="entry name" value="ABC_tran"/>
    <property type="match status" value="1"/>
</dbReference>
<dbReference type="AlphaFoldDB" id="A0A7X5VHK6"/>